<comment type="caution">
    <text evidence="7">The sequence shown here is derived from an EMBL/GenBank/DDBJ whole genome shotgun (WGS) entry which is preliminary data.</text>
</comment>
<evidence type="ECO:0000256" key="2">
    <source>
        <dbReference type="ARBA" id="ARBA00022832"/>
    </source>
</evidence>
<dbReference type="InterPro" id="IPR001753">
    <property type="entry name" value="Enoyl-CoA_hydra/iso"/>
</dbReference>
<reference evidence="7" key="1">
    <citation type="journal article" date="2020" name="mSystems">
        <title>Genome- and Community-Level Interaction Insights into Carbon Utilization and Element Cycling Functions of Hydrothermarchaeota in Hydrothermal Sediment.</title>
        <authorList>
            <person name="Zhou Z."/>
            <person name="Liu Y."/>
            <person name="Xu W."/>
            <person name="Pan J."/>
            <person name="Luo Z.H."/>
            <person name="Li M."/>
        </authorList>
    </citation>
    <scope>NUCLEOTIDE SEQUENCE [LARGE SCALE GENOMIC DNA]</scope>
    <source>
        <strain evidence="7">HyVt-443</strain>
    </source>
</reference>
<comment type="function">
    <text evidence="5">May play a role in fatty acid biosynthesis and insulin sensitivity.</text>
</comment>
<evidence type="ECO:0000313" key="7">
    <source>
        <dbReference type="EMBL" id="HEB96680.1"/>
    </source>
</evidence>
<dbReference type="Proteomes" id="UP000886251">
    <property type="component" value="Unassembled WGS sequence"/>
</dbReference>
<keyword evidence="3" id="KW-0809">Transit peptide</keyword>
<dbReference type="PANTHER" id="PTHR43602">
    <property type="match status" value="1"/>
</dbReference>
<dbReference type="NCBIfam" id="NF006008">
    <property type="entry name" value="PRK08139.1"/>
    <property type="match status" value="1"/>
</dbReference>
<dbReference type="AlphaFoldDB" id="A0A831W995"/>
<evidence type="ECO:0000256" key="6">
    <source>
        <dbReference type="ARBA" id="ARBA00040545"/>
    </source>
</evidence>
<organism evidence="7">
    <name type="scientific">Sedimenticola thiotaurini</name>
    <dbReference type="NCBI Taxonomy" id="1543721"/>
    <lineage>
        <taxon>Bacteria</taxon>
        <taxon>Pseudomonadati</taxon>
        <taxon>Pseudomonadota</taxon>
        <taxon>Gammaproteobacteria</taxon>
        <taxon>Chromatiales</taxon>
        <taxon>Sedimenticolaceae</taxon>
        <taxon>Sedimenticola</taxon>
    </lineage>
</organism>
<evidence type="ECO:0000256" key="1">
    <source>
        <dbReference type="ARBA" id="ARBA00005254"/>
    </source>
</evidence>
<keyword evidence="2" id="KW-0276">Fatty acid metabolism</keyword>
<dbReference type="PANTHER" id="PTHR43602:SF1">
    <property type="entry name" value="ENOYL-COA HYDRATASE DOMAIN-CONTAINING PROTEIN 3, MITOCHONDRIAL"/>
    <property type="match status" value="1"/>
</dbReference>
<evidence type="ECO:0000256" key="3">
    <source>
        <dbReference type="ARBA" id="ARBA00022946"/>
    </source>
</evidence>
<sequence>MSHPSPAVTEEPILLQQYRDGVTTLTLNRPRQFNALSEEMLAALQQALDRLADDGDTRVIVIAANGKAFCAGHDLKQMRANPDQDYYRDLFARCGRVMTSILRQPQPVIARVHGIATAAGCQLVAACDLAVAAEEARFAVSGINVGLFCSTPSVALARNLGRKKALEMLLTGEFISAAEAQREGLINAAVPLEQLDGEIRRLTDLICAKSGEAIRTGKRMFYRQLEMGVEEAYDYAGEVMACNMMHEDAGEGIDAFIEKRRPVWRS</sequence>
<keyword evidence="7" id="KW-0456">Lyase</keyword>
<evidence type="ECO:0000256" key="4">
    <source>
        <dbReference type="ARBA" id="ARBA00023098"/>
    </source>
</evidence>
<keyword evidence="4" id="KW-0443">Lipid metabolism</keyword>
<dbReference type="SUPFAM" id="SSF52096">
    <property type="entry name" value="ClpP/crotonase"/>
    <property type="match status" value="1"/>
</dbReference>
<dbReference type="InterPro" id="IPR029045">
    <property type="entry name" value="ClpP/crotonase-like_dom_sf"/>
</dbReference>
<dbReference type="GO" id="GO:0016836">
    <property type="term" value="F:hydro-lyase activity"/>
    <property type="evidence" value="ECO:0007669"/>
    <property type="project" value="TreeGrafter"/>
</dbReference>
<dbReference type="Pfam" id="PF00378">
    <property type="entry name" value="ECH_1"/>
    <property type="match status" value="1"/>
</dbReference>
<gene>
    <name evidence="7" type="ORF">ENI96_09665</name>
</gene>
<accession>A0A831W995</accession>
<dbReference type="GO" id="GO:0006631">
    <property type="term" value="P:fatty acid metabolic process"/>
    <property type="evidence" value="ECO:0007669"/>
    <property type="project" value="UniProtKB-KW"/>
</dbReference>
<dbReference type="InterPro" id="IPR014748">
    <property type="entry name" value="Enoyl-CoA_hydra_C"/>
</dbReference>
<proteinExistence type="inferred from homology"/>
<evidence type="ECO:0000256" key="5">
    <source>
        <dbReference type="ARBA" id="ARBA00037410"/>
    </source>
</evidence>
<name>A0A831W995_9GAMM</name>
<dbReference type="Gene3D" id="3.90.226.10">
    <property type="entry name" value="2-enoyl-CoA Hydratase, Chain A, domain 1"/>
    <property type="match status" value="1"/>
</dbReference>
<protein>
    <recommendedName>
        <fullName evidence="6">Enoyl-CoA hydratase domain-containing protein 3, mitochondrial</fullName>
    </recommendedName>
</protein>
<dbReference type="InterPro" id="IPR052377">
    <property type="entry name" value="Mitochondrial_ECH-domain"/>
</dbReference>
<dbReference type="Gene3D" id="1.10.12.10">
    <property type="entry name" value="Lyase 2-enoyl-coa Hydratase, Chain A, domain 2"/>
    <property type="match status" value="1"/>
</dbReference>
<comment type="similarity">
    <text evidence="1">Belongs to the enoyl-CoA hydratase/isomerase family.</text>
</comment>
<dbReference type="EMBL" id="DRKP01000112">
    <property type="protein sequence ID" value="HEB96680.1"/>
    <property type="molecule type" value="Genomic_DNA"/>
</dbReference>
<dbReference type="CDD" id="cd06558">
    <property type="entry name" value="crotonase-like"/>
    <property type="match status" value="1"/>
</dbReference>